<organism evidence="4 5">
    <name type="scientific">Anaeramoeba flamelloides</name>
    <dbReference type="NCBI Taxonomy" id="1746091"/>
    <lineage>
        <taxon>Eukaryota</taxon>
        <taxon>Metamonada</taxon>
        <taxon>Anaeramoebidae</taxon>
        <taxon>Anaeramoeba</taxon>
    </lineage>
</organism>
<dbReference type="GO" id="GO:0005634">
    <property type="term" value="C:nucleus"/>
    <property type="evidence" value="ECO:0007669"/>
    <property type="project" value="UniProtKB-SubCell"/>
</dbReference>
<gene>
    <name evidence="4" type="ORF">M0812_15825</name>
</gene>
<dbReference type="PANTHER" id="PTHR10644">
    <property type="entry name" value="DNA REPAIR/RNA PROCESSING CPSF FAMILY"/>
    <property type="match status" value="1"/>
</dbReference>
<evidence type="ECO:0000256" key="2">
    <source>
        <dbReference type="SAM" id="MobiDB-lite"/>
    </source>
</evidence>
<dbReference type="Proteomes" id="UP001146793">
    <property type="component" value="Unassembled WGS sequence"/>
</dbReference>
<comment type="caution">
    <text evidence="4">The sequence shown here is derived from an EMBL/GenBank/DDBJ whole genome shotgun (WGS) entry which is preliminary data.</text>
</comment>
<dbReference type="InterPro" id="IPR004871">
    <property type="entry name" value="RSE1/DDB1/CPSF1_C"/>
</dbReference>
<dbReference type="InterPro" id="IPR036322">
    <property type="entry name" value="WD40_repeat_dom_sf"/>
</dbReference>
<evidence type="ECO:0000313" key="4">
    <source>
        <dbReference type="EMBL" id="KAJ3439785.1"/>
    </source>
</evidence>
<sequence>MENNCYYLSTIHESHSIQTSDLGYFISTKYATLVLCEPTKFILYNVKKKGVEGFLEVPIYGKLLTAQYFNVECFSKSLLLIVTDDLKVRVLKYDPKTKELITFARGDLGDRNYQPVDFSKKRVLIDEERGIILFYFSAGLFKILPFDRSNGQFSKSFNVKLEELNVYDLCLFNTRTKNISEKKQQINNFNLSVPKTKLLNKKKNNLIICILCEITNGSKNICSYSLDLINQKLIKELFEKSGIEKTTNKIFPLQQKNVLCLVNHLGVSLLYFKSNILKQTKTTTFQNGPTLITSYCKLKQDLFLLADYKGYYHLMEIKSKKLKKSFQIEIDSTFDPKINTIPTCFSYIDIGLIFVGSTLSSSMFIHLDIQTKLQSKQTNPKLIKKKEFENNNNNNNNNNDTTKNRITNINKNKMEIEKETKKESKKVMKKEIKINKVFSLQLNTAPISDLVSIPINRKSNLNNYPYIISCSNTYNHGTLSILSRCIDINFQAELELPFEIKKIISLPSLKGTFIIITLNEDFQILQFNKKESSNIINCIEHDFSLTNRNNKNKIIEIGSIIFQKTPLLLLVDTKSISILKYGLNSSDLDNNNKFIYRKCNIKWGIDSTNVNEKINHAIWCESLKLMIVSTSNYNLSLIKLESETLLDNLSNIENKEINSNNFCLKLINQTKFKFEISCLKFKNLYWKNNTIIPVIIISFWGEYNLKIYSLPKLELLIECQIEEKTIVRSISVLDTSDLNNKKQNLLVGLGDGTLLIYMIDLIKLRLIQENKLVIGSQSLKLIPLNNYPKKINNDNDLDNLNQRSDENRRGNDYDLENLNKMSDNSQRVNEKNILIISEKVTLIQYKNNRWIVYPLQLDGINDISPLITHSKEYLPNSLLIIKDNKILISNITKLTKTHTRQIQLKEMATKIQYLEKSQSIVILTSKFINYSIKELKVKKSKIFLQKKCFVKLLNSKNFLIESQYQLRNNEEGKCITSWELNNKYFIAIGTQIILKQNNKKIANEKGRILMFLIDRKKSNSNDVDINSKYQLIKISEIDLGSVVYSIDWMIDAHVLTAGIGRELCIFKLKNDNKEDNDDNNDVDETKREYSITLINKIKTQVMSVGVECWANQIFHADVLKSITLYKYHKEKNQIFCKAGEFRGRWITAFKVINKIFLVVADRDKYLAILKRIPSTESKDPEKRARIQCHAKIYLGQFVNSIKLGTISFVTNENNDNLKNSLIIGTSSGNVFSLLQVSRKKYNLFWKLQKEMSQNIIRFDCKNVPFRKSNKIVDGDFIEEFLEIDQINKNKIFNAIQFQNNYTLENLEKLIFEMTLYH</sequence>
<dbReference type="InterPro" id="IPR050358">
    <property type="entry name" value="RSE1/DDB1/CFT1"/>
</dbReference>
<dbReference type="InterPro" id="IPR015943">
    <property type="entry name" value="WD40/YVTN_repeat-like_dom_sf"/>
</dbReference>
<keyword evidence="1" id="KW-0175">Coiled coil</keyword>
<evidence type="ECO:0000256" key="1">
    <source>
        <dbReference type="SAM" id="Coils"/>
    </source>
</evidence>
<dbReference type="Pfam" id="PF03178">
    <property type="entry name" value="CPSF_A"/>
    <property type="match status" value="1"/>
</dbReference>
<feature type="compositionally biased region" description="Basic and acidic residues" evidence="2">
    <location>
        <begin position="803"/>
        <end position="812"/>
    </location>
</feature>
<feature type="region of interest" description="Disordered" evidence="2">
    <location>
        <begin position="793"/>
        <end position="818"/>
    </location>
</feature>
<feature type="coiled-coil region" evidence="1">
    <location>
        <begin position="385"/>
        <end position="431"/>
    </location>
</feature>
<dbReference type="GO" id="GO:0003676">
    <property type="term" value="F:nucleic acid binding"/>
    <property type="evidence" value="ECO:0007669"/>
    <property type="project" value="InterPro"/>
</dbReference>
<evidence type="ECO:0000259" key="3">
    <source>
        <dbReference type="Pfam" id="PF03178"/>
    </source>
</evidence>
<evidence type="ECO:0000313" key="5">
    <source>
        <dbReference type="Proteomes" id="UP001146793"/>
    </source>
</evidence>
<dbReference type="SUPFAM" id="SSF50978">
    <property type="entry name" value="WD40 repeat-like"/>
    <property type="match status" value="1"/>
</dbReference>
<accession>A0AAV7ZH51</accession>
<dbReference type="Gene3D" id="2.130.10.10">
    <property type="entry name" value="YVTN repeat-like/Quinoprotein amine dehydrogenase"/>
    <property type="match status" value="5"/>
</dbReference>
<name>A0AAV7ZH51_9EUKA</name>
<feature type="domain" description="RSE1/DDB1/CPSF1 C-terminal" evidence="3">
    <location>
        <begin position="948"/>
        <end position="1281"/>
    </location>
</feature>
<proteinExistence type="predicted"/>
<dbReference type="Gene3D" id="1.10.150.910">
    <property type="match status" value="1"/>
</dbReference>
<reference evidence="4" key="1">
    <citation type="submission" date="2022-08" db="EMBL/GenBank/DDBJ databases">
        <title>Novel sulphate-reducing endosymbionts in the free-living metamonad Anaeramoeba.</title>
        <authorList>
            <person name="Jerlstrom-Hultqvist J."/>
            <person name="Cepicka I."/>
            <person name="Gallot-Lavallee L."/>
            <person name="Salas-Leiva D."/>
            <person name="Curtis B.A."/>
            <person name="Zahonova K."/>
            <person name="Pipaliya S."/>
            <person name="Dacks J."/>
            <person name="Roger A.J."/>
        </authorList>
    </citation>
    <scope>NUCLEOTIDE SEQUENCE</scope>
    <source>
        <strain evidence="4">Busselton2</strain>
    </source>
</reference>
<dbReference type="EMBL" id="JANTQA010000032">
    <property type="protein sequence ID" value="KAJ3439785.1"/>
    <property type="molecule type" value="Genomic_DNA"/>
</dbReference>
<protein>
    <submittedName>
        <fullName evidence="4">DNA repair/RNA processing cpsf family</fullName>
    </submittedName>
</protein>